<dbReference type="SMART" id="SM00382">
    <property type="entry name" value="AAA"/>
    <property type="match status" value="1"/>
</dbReference>
<dbReference type="GO" id="GO:0098796">
    <property type="term" value="C:membrane protein complex"/>
    <property type="evidence" value="ECO:0007669"/>
    <property type="project" value="UniProtKB-ARBA"/>
</dbReference>
<evidence type="ECO:0000313" key="7">
    <source>
        <dbReference type="EMBL" id="SDG25639.1"/>
    </source>
</evidence>
<dbReference type="Gene3D" id="3.40.50.300">
    <property type="entry name" value="P-loop containing nucleotide triphosphate hydrolases"/>
    <property type="match status" value="1"/>
</dbReference>
<feature type="domain" description="ABC transporter" evidence="6">
    <location>
        <begin position="13"/>
        <end position="240"/>
    </location>
</feature>
<keyword evidence="3" id="KW-0547">Nucleotide-binding</keyword>
<keyword evidence="2" id="KW-0472">Membrane</keyword>
<dbReference type="InterPro" id="IPR017911">
    <property type="entry name" value="MacB-like_ATP-bd"/>
</dbReference>
<dbReference type="EMBL" id="FNBL01000015">
    <property type="protein sequence ID" value="SDG25639.1"/>
    <property type="molecule type" value="Genomic_DNA"/>
</dbReference>
<dbReference type="PANTHER" id="PTHR24220:SF86">
    <property type="entry name" value="ABC TRANSPORTER ABCH.1"/>
    <property type="match status" value="1"/>
</dbReference>
<evidence type="ECO:0000259" key="6">
    <source>
        <dbReference type="PROSITE" id="PS50893"/>
    </source>
</evidence>
<dbReference type="RefSeq" id="WP_074646637.1">
    <property type="nucleotide sequence ID" value="NZ_FNBL01000015.1"/>
</dbReference>
<evidence type="ECO:0000256" key="5">
    <source>
        <dbReference type="ARBA" id="ARBA00038388"/>
    </source>
</evidence>
<dbReference type="OrthoDB" id="9787227at2"/>
<dbReference type="GO" id="GO:0005886">
    <property type="term" value="C:plasma membrane"/>
    <property type="evidence" value="ECO:0007669"/>
    <property type="project" value="TreeGrafter"/>
</dbReference>
<dbReference type="InterPro" id="IPR015854">
    <property type="entry name" value="ABC_transpr_LolD-like"/>
</dbReference>
<evidence type="ECO:0000256" key="3">
    <source>
        <dbReference type="ARBA" id="ARBA00022741"/>
    </source>
</evidence>
<evidence type="ECO:0000313" key="8">
    <source>
        <dbReference type="Proteomes" id="UP000182284"/>
    </source>
</evidence>
<dbReference type="PROSITE" id="PS50893">
    <property type="entry name" value="ABC_TRANSPORTER_2"/>
    <property type="match status" value="1"/>
</dbReference>
<dbReference type="Proteomes" id="UP000182284">
    <property type="component" value="Unassembled WGS sequence"/>
</dbReference>
<dbReference type="FunFam" id="3.40.50.300:FF:000032">
    <property type="entry name" value="Export ABC transporter ATP-binding protein"/>
    <property type="match status" value="1"/>
</dbReference>
<dbReference type="InterPro" id="IPR017871">
    <property type="entry name" value="ABC_transporter-like_CS"/>
</dbReference>
<dbReference type="GO" id="GO:0005524">
    <property type="term" value="F:ATP binding"/>
    <property type="evidence" value="ECO:0007669"/>
    <property type="project" value="UniProtKB-KW"/>
</dbReference>
<keyword evidence="4 7" id="KW-0067">ATP-binding</keyword>
<keyword evidence="2" id="KW-0997">Cell inner membrane</keyword>
<evidence type="ECO:0000256" key="2">
    <source>
        <dbReference type="ARBA" id="ARBA00022519"/>
    </source>
</evidence>
<evidence type="ECO:0000256" key="4">
    <source>
        <dbReference type="ARBA" id="ARBA00022840"/>
    </source>
</evidence>
<accession>A0A1G7ST70</accession>
<keyword evidence="2" id="KW-1003">Cell membrane</keyword>
<keyword evidence="1" id="KW-0813">Transport</keyword>
<dbReference type="GO" id="GO:0016887">
    <property type="term" value="F:ATP hydrolysis activity"/>
    <property type="evidence" value="ECO:0007669"/>
    <property type="project" value="InterPro"/>
</dbReference>
<evidence type="ECO:0000256" key="1">
    <source>
        <dbReference type="ARBA" id="ARBA00022448"/>
    </source>
</evidence>
<dbReference type="PANTHER" id="PTHR24220">
    <property type="entry name" value="IMPORT ATP-BINDING PROTEIN"/>
    <property type="match status" value="1"/>
</dbReference>
<dbReference type="CDD" id="cd03255">
    <property type="entry name" value="ABC_MJ0796_LolCDE_FtsE"/>
    <property type="match status" value="1"/>
</dbReference>
<organism evidence="7 8">
    <name type="scientific">Celeribacter baekdonensis</name>
    <dbReference type="NCBI Taxonomy" id="875171"/>
    <lineage>
        <taxon>Bacteria</taxon>
        <taxon>Pseudomonadati</taxon>
        <taxon>Pseudomonadota</taxon>
        <taxon>Alphaproteobacteria</taxon>
        <taxon>Rhodobacterales</taxon>
        <taxon>Roseobacteraceae</taxon>
        <taxon>Celeribacter</taxon>
    </lineage>
</organism>
<protein>
    <submittedName>
        <fullName evidence="7">Putative ABC transport system ATP-binding protein</fullName>
    </submittedName>
</protein>
<dbReference type="SUPFAM" id="SSF52540">
    <property type="entry name" value="P-loop containing nucleoside triphosphate hydrolases"/>
    <property type="match status" value="1"/>
</dbReference>
<sequence length="241" mass="26003">MQFPRNTPKGPRLSARHLSKAFETGSGQFLALHDISLDIHAGDFLAIVGKSGSGKSTLVNLLTGLDAVSGGDIWSSANGGTVITDLNQESLARWRGLEIGVVFQFFQLLPSLTVLENTMLPMDYCNAFPRGERRERAMAILERLGIAEQAEKLPFDMSGGQQQRAAIARALANEPGIIVADEPTGNLDSSTTHEVMDLFAAQREAGKAVVMVTHERDLSSYFTRTIELTDGAITAELGDVT</sequence>
<dbReference type="PROSITE" id="PS00211">
    <property type="entry name" value="ABC_TRANSPORTER_1"/>
    <property type="match status" value="1"/>
</dbReference>
<dbReference type="InterPro" id="IPR003593">
    <property type="entry name" value="AAA+_ATPase"/>
</dbReference>
<dbReference type="AlphaFoldDB" id="A0A1G7ST70"/>
<proteinExistence type="inferred from homology"/>
<name>A0A1G7ST70_9RHOB</name>
<dbReference type="InterPro" id="IPR027417">
    <property type="entry name" value="P-loop_NTPase"/>
</dbReference>
<reference evidence="7 8" key="1">
    <citation type="submission" date="2016-10" db="EMBL/GenBank/DDBJ databases">
        <authorList>
            <person name="de Groot N.N."/>
        </authorList>
    </citation>
    <scope>NUCLEOTIDE SEQUENCE [LARGE SCALE GENOMIC DNA]</scope>
    <source>
        <strain evidence="7 8">DSM 27375</strain>
    </source>
</reference>
<dbReference type="GO" id="GO:0022857">
    <property type="term" value="F:transmembrane transporter activity"/>
    <property type="evidence" value="ECO:0007669"/>
    <property type="project" value="TreeGrafter"/>
</dbReference>
<dbReference type="InterPro" id="IPR003439">
    <property type="entry name" value="ABC_transporter-like_ATP-bd"/>
</dbReference>
<dbReference type="Pfam" id="PF00005">
    <property type="entry name" value="ABC_tran"/>
    <property type="match status" value="1"/>
</dbReference>
<comment type="similarity">
    <text evidence="5">Belongs to the ABC transporter superfamily. Macrolide exporter (TC 3.A.1.122) family.</text>
</comment>
<gene>
    <name evidence="7" type="ORF">SAMN04488117_1157</name>
</gene>